<dbReference type="Gene3D" id="3.40.1520.20">
    <property type="match status" value="2"/>
</dbReference>
<evidence type="ECO:0000259" key="6">
    <source>
        <dbReference type="PROSITE" id="PS51123"/>
    </source>
</evidence>
<comment type="caution">
    <text evidence="7">The sequence shown here is derived from an EMBL/GenBank/DDBJ whole genome shotgun (WGS) entry which is preliminary data.</text>
</comment>
<evidence type="ECO:0000256" key="4">
    <source>
        <dbReference type="PROSITE-ProRule" id="PRU00473"/>
    </source>
</evidence>
<dbReference type="PRINTS" id="PR01023">
    <property type="entry name" value="NAFLGMOTY"/>
</dbReference>
<gene>
    <name evidence="7" type="ORF">GCM10010862_35130</name>
</gene>
<dbReference type="PROSITE" id="PS51123">
    <property type="entry name" value="OMPA_2"/>
    <property type="match status" value="1"/>
</dbReference>
<name>A0ABQ5W8U8_9HYPH</name>
<evidence type="ECO:0000256" key="5">
    <source>
        <dbReference type="SAM" id="MobiDB-lite"/>
    </source>
</evidence>
<dbReference type="PANTHER" id="PTHR30329">
    <property type="entry name" value="STATOR ELEMENT OF FLAGELLAR MOTOR COMPLEX"/>
    <property type="match status" value="1"/>
</dbReference>
<proteinExistence type="predicted"/>
<sequence>MAPILALVVQVRAAPSQTSEVDLPVEQIHATDSGVSLLSSSRSELRTAQVNAAPSRRTGSFIDVPPPAVADFWLTARRTPEGRVILDGYVPSQSARDALAADPAVDPASLELAGGEPEGFAEALTFGLERLARMSEGRFSLRSNVLTLAGTASTLEDHATLSYAAGVPAGFVLARNEILPPSVPPVAEGDETPDEVATSTAEPAPVPAGEITAAPPLPVADPYVWSADRTSDGVVTLAGHVPGEPLRRVLMIRAGEGAVDTTQFAAGAPEGFILDTRAAMDALAVLAEGRVAFDGAQWSVSGTFAEDRGREALNAALSRAATDAAAWSVAVERAQPPAMPADGQQMALGQSAPDASSQNAVPAEALEECRLHLALFSAQNAILFRSGSAALAPTSEPVLAELAGYVAACPDLPVYIEGHTDADGAATANLALSVARAEAVVTALVGLGIAPNRLYAVGYGESAPVAPNDTPQGKQLNRRIVVSLDSPE</sequence>
<dbReference type="EMBL" id="BSNS01000020">
    <property type="protein sequence ID" value="GLQ56254.1"/>
    <property type="molecule type" value="Genomic_DNA"/>
</dbReference>
<evidence type="ECO:0000313" key="7">
    <source>
        <dbReference type="EMBL" id="GLQ56254.1"/>
    </source>
</evidence>
<comment type="subcellular location">
    <subcellularLocation>
        <location evidence="1">Cell outer membrane</location>
    </subcellularLocation>
</comment>
<evidence type="ECO:0000256" key="2">
    <source>
        <dbReference type="ARBA" id="ARBA00023136"/>
    </source>
</evidence>
<dbReference type="InterPro" id="IPR050330">
    <property type="entry name" value="Bact_OuterMem_StrucFunc"/>
</dbReference>
<dbReference type="PANTHER" id="PTHR30329:SF21">
    <property type="entry name" value="LIPOPROTEIN YIAD-RELATED"/>
    <property type="match status" value="1"/>
</dbReference>
<dbReference type="Pfam" id="PF00691">
    <property type="entry name" value="OmpA"/>
    <property type="match status" value="1"/>
</dbReference>
<evidence type="ECO:0000256" key="3">
    <source>
        <dbReference type="ARBA" id="ARBA00023237"/>
    </source>
</evidence>
<evidence type="ECO:0000256" key="1">
    <source>
        <dbReference type="ARBA" id="ARBA00004442"/>
    </source>
</evidence>
<feature type="region of interest" description="Disordered" evidence="5">
    <location>
        <begin position="182"/>
        <end position="213"/>
    </location>
</feature>
<dbReference type="InterPro" id="IPR036737">
    <property type="entry name" value="OmpA-like_sf"/>
</dbReference>
<reference evidence="8" key="1">
    <citation type="journal article" date="2019" name="Int. J. Syst. Evol. Microbiol.">
        <title>The Global Catalogue of Microorganisms (GCM) 10K type strain sequencing project: providing services to taxonomists for standard genome sequencing and annotation.</title>
        <authorList>
            <consortium name="The Broad Institute Genomics Platform"/>
            <consortium name="The Broad Institute Genome Sequencing Center for Infectious Disease"/>
            <person name="Wu L."/>
            <person name="Ma J."/>
        </authorList>
    </citation>
    <scope>NUCLEOTIDE SEQUENCE [LARGE SCALE GENOMIC DNA]</scope>
    <source>
        <strain evidence="8">NBRC 112416</strain>
    </source>
</reference>
<dbReference type="PRINTS" id="PR01021">
    <property type="entry name" value="OMPADOMAIN"/>
</dbReference>
<dbReference type="Gene3D" id="3.30.1330.60">
    <property type="entry name" value="OmpA-like domain"/>
    <property type="match status" value="1"/>
</dbReference>
<keyword evidence="3" id="KW-0998">Cell outer membrane</keyword>
<dbReference type="Proteomes" id="UP001156691">
    <property type="component" value="Unassembled WGS sequence"/>
</dbReference>
<dbReference type="InterPro" id="IPR006665">
    <property type="entry name" value="OmpA-like"/>
</dbReference>
<feature type="domain" description="OmpA-like" evidence="6">
    <location>
        <begin position="371"/>
        <end position="488"/>
    </location>
</feature>
<keyword evidence="8" id="KW-1185">Reference proteome</keyword>
<dbReference type="InterPro" id="IPR006664">
    <property type="entry name" value="OMP_bac"/>
</dbReference>
<dbReference type="CDD" id="cd07185">
    <property type="entry name" value="OmpA_C-like"/>
    <property type="match status" value="1"/>
</dbReference>
<dbReference type="SUPFAM" id="SSF103088">
    <property type="entry name" value="OmpA-like"/>
    <property type="match status" value="1"/>
</dbReference>
<organism evidence="7 8">
    <name type="scientific">Devosia nitrariae</name>
    <dbReference type="NCBI Taxonomy" id="2071872"/>
    <lineage>
        <taxon>Bacteria</taxon>
        <taxon>Pseudomonadati</taxon>
        <taxon>Pseudomonadota</taxon>
        <taxon>Alphaproteobacteria</taxon>
        <taxon>Hyphomicrobiales</taxon>
        <taxon>Devosiaceae</taxon>
        <taxon>Devosia</taxon>
    </lineage>
</organism>
<keyword evidence="2 4" id="KW-0472">Membrane</keyword>
<accession>A0ABQ5W8U8</accession>
<protein>
    <recommendedName>
        <fullName evidence="6">OmpA-like domain-containing protein</fullName>
    </recommendedName>
</protein>
<evidence type="ECO:0000313" key="8">
    <source>
        <dbReference type="Proteomes" id="UP001156691"/>
    </source>
</evidence>